<organism evidence="3 4">
    <name type="scientific">Gossypium australe</name>
    <dbReference type="NCBI Taxonomy" id="47621"/>
    <lineage>
        <taxon>Eukaryota</taxon>
        <taxon>Viridiplantae</taxon>
        <taxon>Streptophyta</taxon>
        <taxon>Embryophyta</taxon>
        <taxon>Tracheophyta</taxon>
        <taxon>Spermatophyta</taxon>
        <taxon>Magnoliopsida</taxon>
        <taxon>eudicotyledons</taxon>
        <taxon>Gunneridae</taxon>
        <taxon>Pentapetalae</taxon>
        <taxon>rosids</taxon>
        <taxon>malvids</taxon>
        <taxon>Malvales</taxon>
        <taxon>Malvaceae</taxon>
        <taxon>Malvoideae</taxon>
        <taxon>Gossypium</taxon>
    </lineage>
</organism>
<evidence type="ECO:0000313" key="4">
    <source>
        <dbReference type="Proteomes" id="UP000325315"/>
    </source>
</evidence>
<feature type="signal peptide" evidence="2">
    <location>
        <begin position="1"/>
        <end position="16"/>
    </location>
</feature>
<comment type="caution">
    <text evidence="3">The sequence shown here is derived from an EMBL/GenBank/DDBJ whole genome shotgun (WGS) entry which is preliminary data.</text>
</comment>
<dbReference type="EMBL" id="SMMG02000002">
    <property type="protein sequence ID" value="KAA3482755.1"/>
    <property type="molecule type" value="Genomic_DNA"/>
</dbReference>
<dbReference type="AlphaFoldDB" id="A0A5B6WP37"/>
<proteinExistence type="predicted"/>
<gene>
    <name evidence="3" type="ORF">EPI10_004978</name>
</gene>
<sequence>MLIFLLLLFSVTIRLPNPVFHERTKHTDIDCQFVFEKVKAGFLKLFPVRSSDQLADVFTEVVYFPPFRLLMSKMGLLDIHASFEGCVLAVLIVSVLFDTIRKIIHCTSPTLK</sequence>
<keyword evidence="1" id="KW-0812">Transmembrane</keyword>
<keyword evidence="1" id="KW-0472">Membrane</keyword>
<evidence type="ECO:0000256" key="2">
    <source>
        <dbReference type="SAM" id="SignalP"/>
    </source>
</evidence>
<evidence type="ECO:0000256" key="1">
    <source>
        <dbReference type="SAM" id="Phobius"/>
    </source>
</evidence>
<keyword evidence="1" id="KW-1133">Transmembrane helix</keyword>
<protein>
    <submittedName>
        <fullName evidence="3">Copia protein</fullName>
    </submittedName>
</protein>
<reference evidence="4" key="1">
    <citation type="journal article" date="2019" name="Plant Biotechnol. J.">
        <title>Genome sequencing of the Australian wild diploid species Gossypium australe highlights disease resistance and delayed gland morphogenesis.</title>
        <authorList>
            <person name="Cai Y."/>
            <person name="Cai X."/>
            <person name="Wang Q."/>
            <person name="Wang P."/>
            <person name="Zhang Y."/>
            <person name="Cai C."/>
            <person name="Xu Y."/>
            <person name="Wang K."/>
            <person name="Zhou Z."/>
            <person name="Wang C."/>
            <person name="Geng S."/>
            <person name="Li B."/>
            <person name="Dong Q."/>
            <person name="Hou Y."/>
            <person name="Wang H."/>
            <person name="Ai P."/>
            <person name="Liu Z."/>
            <person name="Yi F."/>
            <person name="Sun M."/>
            <person name="An G."/>
            <person name="Cheng J."/>
            <person name="Zhang Y."/>
            <person name="Shi Q."/>
            <person name="Xie Y."/>
            <person name="Shi X."/>
            <person name="Chang Y."/>
            <person name="Huang F."/>
            <person name="Chen Y."/>
            <person name="Hong S."/>
            <person name="Mi L."/>
            <person name="Sun Q."/>
            <person name="Zhang L."/>
            <person name="Zhou B."/>
            <person name="Peng R."/>
            <person name="Zhang X."/>
            <person name="Liu F."/>
        </authorList>
    </citation>
    <scope>NUCLEOTIDE SEQUENCE [LARGE SCALE GENOMIC DNA]</scope>
    <source>
        <strain evidence="4">cv. PA1801</strain>
    </source>
</reference>
<feature type="transmembrane region" description="Helical" evidence="1">
    <location>
        <begin position="79"/>
        <end position="97"/>
    </location>
</feature>
<accession>A0A5B6WP37</accession>
<dbReference type="Proteomes" id="UP000325315">
    <property type="component" value="Unassembled WGS sequence"/>
</dbReference>
<keyword evidence="4" id="KW-1185">Reference proteome</keyword>
<name>A0A5B6WP37_9ROSI</name>
<keyword evidence="2" id="KW-0732">Signal</keyword>
<dbReference type="OrthoDB" id="1729327at2759"/>
<evidence type="ECO:0000313" key="3">
    <source>
        <dbReference type="EMBL" id="KAA3482755.1"/>
    </source>
</evidence>
<feature type="chain" id="PRO_5022706407" evidence="2">
    <location>
        <begin position="17"/>
        <end position="112"/>
    </location>
</feature>